<dbReference type="GO" id="GO:0005813">
    <property type="term" value="C:centrosome"/>
    <property type="evidence" value="ECO:0007669"/>
    <property type="project" value="TreeGrafter"/>
</dbReference>
<keyword evidence="1" id="KW-0175">Coiled coil</keyword>
<dbReference type="AlphaFoldDB" id="A0AAN8J6M4"/>
<dbReference type="PANTHER" id="PTHR16039">
    <property type="entry name" value="HAUS AUGMIN-LIKE COMPLEX SUBUNIT 2"/>
    <property type="match status" value="1"/>
</dbReference>
<evidence type="ECO:0008006" key="4">
    <source>
        <dbReference type="Google" id="ProtNLM"/>
    </source>
</evidence>
<gene>
    <name evidence="2" type="ORF">SNE40_019519</name>
</gene>
<reference evidence="2 3" key="1">
    <citation type="submission" date="2024-01" db="EMBL/GenBank/DDBJ databases">
        <title>The genome of the rayed Mediterranean limpet Patella caerulea (Linnaeus, 1758).</title>
        <authorList>
            <person name="Anh-Thu Weber A."/>
            <person name="Halstead-Nussloch G."/>
        </authorList>
    </citation>
    <scope>NUCLEOTIDE SEQUENCE [LARGE SCALE GENOMIC DNA]</scope>
    <source>
        <strain evidence="2">AATW-2023a</strain>
        <tissue evidence="2">Whole specimen</tissue>
    </source>
</reference>
<accession>A0AAN8J6M4</accession>
<dbReference type="GO" id="GO:0051225">
    <property type="term" value="P:spindle assembly"/>
    <property type="evidence" value="ECO:0007669"/>
    <property type="project" value="InterPro"/>
</dbReference>
<dbReference type="InterPro" id="IPR028346">
    <property type="entry name" value="HAUS2"/>
</dbReference>
<sequence length="224" mass="25741">MASFSYSEPNQNPWINEDKSLTSIKNALILGEKTGHIRKRYDDDSCDKSSSNFDEEALPSLKLMSVQREISKKRRELNEVKLQIQKRMQDKETHDITHIDKLESKIQNVKELNNHLQSILSCKDQVVNRLQQPLVGDYIKIDAAYHRYVSELFPLVTPLLGDLNMHLDNISWIKSTNFPEGRTKLESVLTELSSAIAGLQSQYQALCQMRKGMNDMYIASANNR</sequence>
<dbReference type="GO" id="GO:0007020">
    <property type="term" value="P:microtubule nucleation"/>
    <property type="evidence" value="ECO:0007669"/>
    <property type="project" value="TreeGrafter"/>
</dbReference>
<name>A0AAN8J6M4_PATCE</name>
<dbReference type="GO" id="GO:1990498">
    <property type="term" value="C:mitotic spindle microtubule"/>
    <property type="evidence" value="ECO:0007669"/>
    <property type="project" value="TreeGrafter"/>
</dbReference>
<dbReference type="Proteomes" id="UP001347796">
    <property type="component" value="Unassembled WGS sequence"/>
</dbReference>
<evidence type="ECO:0000313" key="3">
    <source>
        <dbReference type="Proteomes" id="UP001347796"/>
    </source>
</evidence>
<dbReference type="GO" id="GO:0070652">
    <property type="term" value="C:HAUS complex"/>
    <property type="evidence" value="ECO:0007669"/>
    <property type="project" value="InterPro"/>
</dbReference>
<evidence type="ECO:0000256" key="1">
    <source>
        <dbReference type="SAM" id="Coils"/>
    </source>
</evidence>
<dbReference type="PANTHER" id="PTHR16039:SF1">
    <property type="entry name" value="HAUS AUGMIN-LIKE COMPLEX SUBUNIT 2"/>
    <property type="match status" value="1"/>
</dbReference>
<proteinExistence type="predicted"/>
<dbReference type="PRINTS" id="PR02088">
    <property type="entry name" value="HAUSAUGMINL2"/>
</dbReference>
<dbReference type="Pfam" id="PF15003">
    <property type="entry name" value="HAUS2"/>
    <property type="match status" value="1"/>
</dbReference>
<dbReference type="InterPro" id="IPR026242">
    <property type="entry name" value="HAUS2_metazoa"/>
</dbReference>
<dbReference type="EMBL" id="JAZGQO010000014">
    <property type="protein sequence ID" value="KAK6171301.1"/>
    <property type="molecule type" value="Genomic_DNA"/>
</dbReference>
<feature type="coiled-coil region" evidence="1">
    <location>
        <begin position="63"/>
        <end position="119"/>
    </location>
</feature>
<protein>
    <recommendedName>
        <fullName evidence="4">HAUS augmin-like complex subunit 2</fullName>
    </recommendedName>
</protein>
<organism evidence="2 3">
    <name type="scientific">Patella caerulea</name>
    <name type="common">Rayed Mediterranean limpet</name>
    <dbReference type="NCBI Taxonomy" id="87958"/>
    <lineage>
        <taxon>Eukaryota</taxon>
        <taxon>Metazoa</taxon>
        <taxon>Spiralia</taxon>
        <taxon>Lophotrochozoa</taxon>
        <taxon>Mollusca</taxon>
        <taxon>Gastropoda</taxon>
        <taxon>Patellogastropoda</taxon>
        <taxon>Patelloidea</taxon>
        <taxon>Patellidae</taxon>
        <taxon>Patella</taxon>
    </lineage>
</organism>
<keyword evidence="3" id="KW-1185">Reference proteome</keyword>
<evidence type="ECO:0000313" key="2">
    <source>
        <dbReference type="EMBL" id="KAK6171301.1"/>
    </source>
</evidence>
<dbReference type="GO" id="GO:0007098">
    <property type="term" value="P:centrosome cycle"/>
    <property type="evidence" value="ECO:0007669"/>
    <property type="project" value="InterPro"/>
</dbReference>
<comment type="caution">
    <text evidence="2">The sequence shown here is derived from an EMBL/GenBank/DDBJ whole genome shotgun (WGS) entry which is preliminary data.</text>
</comment>